<evidence type="ECO:0000259" key="5">
    <source>
        <dbReference type="Pfam" id="PF02875"/>
    </source>
</evidence>
<dbReference type="InterPro" id="IPR004101">
    <property type="entry name" value="Mur_ligase_C"/>
</dbReference>
<evidence type="ECO:0000256" key="4">
    <source>
        <dbReference type="SAM" id="Phobius"/>
    </source>
</evidence>
<dbReference type="AlphaFoldDB" id="A0A2M6P1Q9"/>
<evidence type="ECO:0000256" key="3">
    <source>
        <dbReference type="ARBA" id="ARBA00022840"/>
    </source>
</evidence>
<proteinExistence type="predicted"/>
<feature type="transmembrane region" description="Helical" evidence="4">
    <location>
        <begin position="6"/>
        <end position="30"/>
    </location>
</feature>
<dbReference type="SUPFAM" id="SSF53623">
    <property type="entry name" value="MurD-like peptide ligases, catalytic domain"/>
    <property type="match status" value="1"/>
</dbReference>
<feature type="transmembrane region" description="Helical" evidence="4">
    <location>
        <begin position="135"/>
        <end position="160"/>
    </location>
</feature>
<keyword evidence="1" id="KW-0436">Ligase</keyword>
<evidence type="ECO:0000313" key="8">
    <source>
        <dbReference type="Proteomes" id="UP000228528"/>
    </source>
</evidence>
<dbReference type="SUPFAM" id="SSF53244">
    <property type="entry name" value="MurD-like peptide ligases, peptide-binding domain"/>
    <property type="match status" value="1"/>
</dbReference>
<keyword evidence="3" id="KW-0067">ATP-binding</keyword>
<dbReference type="InterPro" id="IPR036565">
    <property type="entry name" value="Mur-like_cat_sf"/>
</dbReference>
<dbReference type="EMBL" id="PFBW01000054">
    <property type="protein sequence ID" value="PIR77656.1"/>
    <property type="molecule type" value="Genomic_DNA"/>
</dbReference>
<keyword evidence="4" id="KW-0812">Transmembrane</keyword>
<dbReference type="PANTHER" id="PTHR43024">
    <property type="entry name" value="UDP-N-ACETYLMURAMOYL-TRIPEPTIDE--D-ALANYL-D-ALANINE LIGASE"/>
    <property type="match status" value="1"/>
</dbReference>
<dbReference type="Gene3D" id="3.40.1190.10">
    <property type="entry name" value="Mur-like, catalytic domain"/>
    <property type="match status" value="1"/>
</dbReference>
<reference evidence="8" key="1">
    <citation type="submission" date="2017-09" db="EMBL/GenBank/DDBJ databases">
        <title>Depth-based differentiation of microbial function through sediment-hosted aquifers and enrichment of novel symbionts in the deep terrestrial subsurface.</title>
        <authorList>
            <person name="Probst A.J."/>
            <person name="Ladd B."/>
            <person name="Jarett J.K."/>
            <person name="Geller-Mcgrath D.E."/>
            <person name="Sieber C.M.K."/>
            <person name="Emerson J.B."/>
            <person name="Anantharaman K."/>
            <person name="Thomas B.C."/>
            <person name="Malmstrom R."/>
            <person name="Stieglmeier M."/>
            <person name="Klingl A."/>
            <person name="Woyke T."/>
            <person name="Ryan C.M."/>
            <person name="Banfield J.F."/>
        </authorList>
    </citation>
    <scope>NUCLEOTIDE SEQUENCE [LARGE SCALE GENOMIC DNA]</scope>
</reference>
<keyword evidence="4" id="KW-0472">Membrane</keyword>
<feature type="domain" description="Mur ligase central" evidence="6">
    <location>
        <begin position="183"/>
        <end position="374"/>
    </location>
</feature>
<dbReference type="GO" id="GO:0005524">
    <property type="term" value="F:ATP binding"/>
    <property type="evidence" value="ECO:0007669"/>
    <property type="project" value="UniProtKB-KW"/>
</dbReference>
<feature type="domain" description="Mur ligase C-terminal" evidence="5">
    <location>
        <begin position="397"/>
        <end position="515"/>
    </location>
</feature>
<evidence type="ECO:0000256" key="1">
    <source>
        <dbReference type="ARBA" id="ARBA00022598"/>
    </source>
</evidence>
<dbReference type="Gene3D" id="3.90.190.20">
    <property type="entry name" value="Mur ligase, C-terminal domain"/>
    <property type="match status" value="1"/>
</dbReference>
<keyword evidence="2" id="KW-0547">Nucleotide-binding</keyword>
<protein>
    <recommendedName>
        <fullName evidence="9">UDP-N-acetylmuramoyl-tripeptide--D-alanyl-D-alanine ligase</fullName>
    </recommendedName>
</protein>
<dbReference type="InterPro" id="IPR036615">
    <property type="entry name" value="Mur_ligase_C_dom_sf"/>
</dbReference>
<dbReference type="PANTHER" id="PTHR43024:SF1">
    <property type="entry name" value="UDP-N-ACETYLMURAMOYL-TRIPEPTIDE--D-ALANYL-D-ALANINE LIGASE"/>
    <property type="match status" value="1"/>
</dbReference>
<evidence type="ECO:0000256" key="2">
    <source>
        <dbReference type="ARBA" id="ARBA00022741"/>
    </source>
</evidence>
<accession>A0A2M6P1Q9</accession>
<dbReference type="Pfam" id="PF08245">
    <property type="entry name" value="Mur_ligase_M"/>
    <property type="match status" value="1"/>
</dbReference>
<evidence type="ECO:0000259" key="6">
    <source>
        <dbReference type="Pfam" id="PF08245"/>
    </source>
</evidence>
<comment type="caution">
    <text evidence="7">The sequence shown here is derived from an EMBL/GenBank/DDBJ whole genome shotgun (WGS) entry which is preliminary data.</text>
</comment>
<keyword evidence="4" id="KW-1133">Transmembrane helix</keyword>
<dbReference type="Proteomes" id="UP000228528">
    <property type="component" value="Unassembled WGS sequence"/>
</dbReference>
<gene>
    <name evidence="7" type="ORF">COU30_01235</name>
</gene>
<dbReference type="GO" id="GO:0016881">
    <property type="term" value="F:acid-amino acid ligase activity"/>
    <property type="evidence" value="ECO:0007669"/>
    <property type="project" value="InterPro"/>
</dbReference>
<dbReference type="InterPro" id="IPR013221">
    <property type="entry name" value="Mur_ligase_cen"/>
</dbReference>
<evidence type="ECO:0008006" key="9">
    <source>
        <dbReference type="Google" id="ProtNLM"/>
    </source>
</evidence>
<feature type="transmembrane region" description="Helical" evidence="4">
    <location>
        <begin position="78"/>
        <end position="98"/>
    </location>
</feature>
<sequence length="538" mass="61484">MIYLHPIYIAIACLWFVSVSIDYARFLYIWQLKEYRIDLMRDFFSTKKGQDFWKSYPLATRAVLTIGLYVFLREIFPTANVILTIFALDVACNIYLLYKKIRRRPILTKKVLLITGIALLVEASIVMYLKSWQLFLLFLAFRFLFLSAIIVCFSYPTTIIKKWYIFKAKRKLSAYKDLKVIGITGSYGKTTTKTYLAQILGKKYHVVTPTKNINTDIGVAKHILSTNFTGVDIYIVEMGAYKKGEIKIIADMVCPIVGILTAINEEHLSLFGTLENTTNTKYELLRAIPENGLVITNADNIHAMKYIHELKAPVQTFGLDEDNTPHILITNATNKKEDGILIEGTDQKHTFSYHIKNIHGSHNSTNIAACIIAAKYFNLTNEEIKTQVEQLTPPKDRLNICKYGDATIINDSYNANPDGFRAALDVLGSFPSHKKRIVITRGMTELGEQSEQLHKNIAEEISFYADTLIVISKDSYEALAKGILKKYQITIELIENHEQLLTYLQSLKEQNVVILLENRMPSIIYKELEREQHACQTT</sequence>
<dbReference type="Pfam" id="PF02875">
    <property type="entry name" value="Mur_ligase_C"/>
    <property type="match status" value="1"/>
</dbReference>
<evidence type="ECO:0000313" key="7">
    <source>
        <dbReference type="EMBL" id="PIR77656.1"/>
    </source>
</evidence>
<dbReference type="InterPro" id="IPR051046">
    <property type="entry name" value="MurCDEF_CellWall_CoF430Synth"/>
</dbReference>
<name>A0A2M6P1Q9_9BACT</name>
<feature type="transmembrane region" description="Helical" evidence="4">
    <location>
        <begin position="110"/>
        <end position="129"/>
    </location>
</feature>
<organism evidence="7 8">
    <name type="scientific">Candidatus Magasanikbacteria bacterium CG10_big_fil_rev_8_21_14_0_10_38_6</name>
    <dbReference type="NCBI Taxonomy" id="1974647"/>
    <lineage>
        <taxon>Bacteria</taxon>
        <taxon>Candidatus Magasanikiibacteriota</taxon>
    </lineage>
</organism>